<evidence type="ECO:0000256" key="1">
    <source>
        <dbReference type="SAM" id="MobiDB-lite"/>
    </source>
</evidence>
<protein>
    <submittedName>
        <fullName evidence="2">Uncharacterized protein</fullName>
    </submittedName>
</protein>
<dbReference type="STRING" id="8022.A0A060Y866"/>
<reference evidence="2" key="2">
    <citation type="submission" date="2014-03" db="EMBL/GenBank/DDBJ databases">
        <authorList>
            <person name="Genoscope - CEA"/>
        </authorList>
    </citation>
    <scope>NUCLEOTIDE SEQUENCE</scope>
</reference>
<dbReference type="AlphaFoldDB" id="A0A060Y866"/>
<name>A0A060Y866_ONCMY</name>
<feature type="compositionally biased region" description="Polar residues" evidence="1">
    <location>
        <begin position="8"/>
        <end position="33"/>
    </location>
</feature>
<dbReference type="PaxDb" id="8022-A0A060Y866"/>
<evidence type="ECO:0000313" key="3">
    <source>
        <dbReference type="Proteomes" id="UP000193380"/>
    </source>
</evidence>
<gene>
    <name evidence="2" type="ORF">GSONMT00030875001</name>
</gene>
<dbReference type="Proteomes" id="UP000193380">
    <property type="component" value="Unassembled WGS sequence"/>
</dbReference>
<sequence>MDYKSKKSTLSGEKSQGSGHKSDKPQQSNSTSRVDADHGGGIILCPVTKNMKHLLDEFKGLYEERLRRLEFDTRGGTNEDILQMKVRILQSYVNDLGDQNQVLVQTVEDLETEANNRVCTIEAKLRTSDQIIHDLEQQRRVLEESVCSLRSENRDLKTDMDSLTNFIQQATHQHTLVVSHNISLSLFLSL</sequence>
<proteinExistence type="predicted"/>
<reference evidence="2" key="1">
    <citation type="journal article" date="2014" name="Nat. Commun.">
        <title>The rainbow trout genome provides novel insights into evolution after whole-genome duplication in vertebrates.</title>
        <authorList>
            <person name="Berthelot C."/>
            <person name="Brunet F."/>
            <person name="Chalopin D."/>
            <person name="Juanchich A."/>
            <person name="Bernard M."/>
            <person name="Noel B."/>
            <person name="Bento P."/>
            <person name="Da Silva C."/>
            <person name="Labadie K."/>
            <person name="Alberti A."/>
            <person name="Aury J.M."/>
            <person name="Louis A."/>
            <person name="Dehais P."/>
            <person name="Bardou P."/>
            <person name="Montfort J."/>
            <person name="Klopp C."/>
            <person name="Cabau C."/>
            <person name="Gaspin C."/>
            <person name="Thorgaard G.H."/>
            <person name="Boussaha M."/>
            <person name="Quillet E."/>
            <person name="Guyomard R."/>
            <person name="Galiana D."/>
            <person name="Bobe J."/>
            <person name="Volff J.N."/>
            <person name="Genet C."/>
            <person name="Wincker P."/>
            <person name="Jaillon O."/>
            <person name="Roest Crollius H."/>
            <person name="Guiguen Y."/>
        </authorList>
    </citation>
    <scope>NUCLEOTIDE SEQUENCE [LARGE SCALE GENOMIC DNA]</scope>
</reference>
<accession>A0A060Y866</accession>
<evidence type="ECO:0000313" key="2">
    <source>
        <dbReference type="EMBL" id="CDQ85584.1"/>
    </source>
</evidence>
<dbReference type="EMBL" id="FR906864">
    <property type="protein sequence ID" value="CDQ85584.1"/>
    <property type="molecule type" value="Genomic_DNA"/>
</dbReference>
<feature type="region of interest" description="Disordered" evidence="1">
    <location>
        <begin position="1"/>
        <end position="37"/>
    </location>
</feature>
<organism evidence="2 3">
    <name type="scientific">Oncorhynchus mykiss</name>
    <name type="common">Rainbow trout</name>
    <name type="synonym">Salmo gairdneri</name>
    <dbReference type="NCBI Taxonomy" id="8022"/>
    <lineage>
        <taxon>Eukaryota</taxon>
        <taxon>Metazoa</taxon>
        <taxon>Chordata</taxon>
        <taxon>Craniata</taxon>
        <taxon>Vertebrata</taxon>
        <taxon>Euteleostomi</taxon>
        <taxon>Actinopterygii</taxon>
        <taxon>Neopterygii</taxon>
        <taxon>Teleostei</taxon>
        <taxon>Protacanthopterygii</taxon>
        <taxon>Salmoniformes</taxon>
        <taxon>Salmonidae</taxon>
        <taxon>Salmoninae</taxon>
        <taxon>Oncorhynchus</taxon>
    </lineage>
</organism>
<feature type="non-terminal residue" evidence="2">
    <location>
        <position position="190"/>
    </location>
</feature>